<dbReference type="GO" id="GO:0005886">
    <property type="term" value="C:plasma membrane"/>
    <property type="evidence" value="ECO:0007669"/>
    <property type="project" value="UniProtKB-SubCell"/>
</dbReference>
<dbReference type="GO" id="GO:0006865">
    <property type="term" value="P:amino acid transport"/>
    <property type="evidence" value="ECO:0007669"/>
    <property type="project" value="UniProtKB-KW"/>
</dbReference>
<evidence type="ECO:0000256" key="1">
    <source>
        <dbReference type="ARBA" id="ARBA00004429"/>
    </source>
</evidence>
<feature type="transmembrane region" description="Helical" evidence="9">
    <location>
        <begin position="96"/>
        <end position="121"/>
    </location>
</feature>
<evidence type="ECO:0000256" key="4">
    <source>
        <dbReference type="ARBA" id="ARBA00022692"/>
    </source>
</evidence>
<organism evidence="10 11">
    <name type="scientific">Aquisalimonas asiatica</name>
    <dbReference type="NCBI Taxonomy" id="406100"/>
    <lineage>
        <taxon>Bacteria</taxon>
        <taxon>Pseudomonadati</taxon>
        <taxon>Pseudomonadota</taxon>
        <taxon>Gammaproteobacteria</taxon>
        <taxon>Chromatiales</taxon>
        <taxon>Ectothiorhodospiraceae</taxon>
        <taxon>Aquisalimonas</taxon>
    </lineage>
</organism>
<feature type="transmembrane region" description="Helical" evidence="9">
    <location>
        <begin position="258"/>
        <end position="277"/>
    </location>
</feature>
<dbReference type="GO" id="GO:0022857">
    <property type="term" value="F:transmembrane transporter activity"/>
    <property type="evidence" value="ECO:0007669"/>
    <property type="project" value="InterPro"/>
</dbReference>
<feature type="transmembrane region" description="Helical" evidence="9">
    <location>
        <begin position="6"/>
        <end position="29"/>
    </location>
</feature>
<name>A0A1H8VKC9_9GAMM</name>
<gene>
    <name evidence="10" type="ORF">SAMN04488052_11321</name>
</gene>
<dbReference type="AlphaFoldDB" id="A0A1H8VKC9"/>
<keyword evidence="5" id="KW-0029">Amino-acid transport</keyword>
<keyword evidence="11" id="KW-1185">Reference proteome</keyword>
<evidence type="ECO:0000256" key="2">
    <source>
        <dbReference type="ARBA" id="ARBA00022448"/>
    </source>
</evidence>
<evidence type="ECO:0000256" key="8">
    <source>
        <dbReference type="ARBA" id="ARBA00037998"/>
    </source>
</evidence>
<evidence type="ECO:0000256" key="3">
    <source>
        <dbReference type="ARBA" id="ARBA00022475"/>
    </source>
</evidence>
<dbReference type="Proteomes" id="UP000199657">
    <property type="component" value="Unassembled WGS sequence"/>
</dbReference>
<evidence type="ECO:0000256" key="7">
    <source>
        <dbReference type="ARBA" id="ARBA00023136"/>
    </source>
</evidence>
<dbReference type="InterPro" id="IPR001851">
    <property type="entry name" value="ABC_transp_permease"/>
</dbReference>
<feature type="transmembrane region" description="Helical" evidence="9">
    <location>
        <begin position="62"/>
        <end position="84"/>
    </location>
</feature>
<keyword evidence="2" id="KW-0813">Transport</keyword>
<evidence type="ECO:0000256" key="9">
    <source>
        <dbReference type="SAM" id="Phobius"/>
    </source>
</evidence>
<keyword evidence="7 9" id="KW-0472">Membrane</keyword>
<feature type="transmembrane region" description="Helical" evidence="9">
    <location>
        <begin position="223"/>
        <end position="246"/>
    </location>
</feature>
<protein>
    <submittedName>
        <fullName evidence="10">Branched-chain amino acid transport system permease protein</fullName>
    </submittedName>
</protein>
<keyword evidence="4 9" id="KW-0812">Transmembrane</keyword>
<feature type="transmembrane region" description="Helical" evidence="9">
    <location>
        <begin position="36"/>
        <end position="56"/>
    </location>
</feature>
<dbReference type="OrthoDB" id="9807115at2"/>
<dbReference type="InterPro" id="IPR052157">
    <property type="entry name" value="BCAA_transport_permease"/>
</dbReference>
<evidence type="ECO:0000313" key="11">
    <source>
        <dbReference type="Proteomes" id="UP000199657"/>
    </source>
</evidence>
<keyword evidence="6 9" id="KW-1133">Transmembrane helix</keyword>
<sequence>MTLDTFFFLSLNGLTLAALLFLMATGLTLAFGLMRVVNLAHGAFYLLGGYVGVQVVQETDSLMLGILVGGLVAMAGGVLMERLLLQRVRGLDLSEALLTIAVGMIIADGLLAIYGGSSISLPLPPDLRMPMDLGVMMYPTFRVYIMIGALALGVILWVVMTRTRIGAAIRAGVDDRETAMTQGINVPLLFAGVFGAASFLAGAAGVIGTSYMSLGQGLDVRVLMLSLVVIIIGGMGSLKGAAVGALITGMVYSFASGYLPQFALFFLFLPMTLILVFRPQGLFGRTT</sequence>
<evidence type="ECO:0000256" key="6">
    <source>
        <dbReference type="ARBA" id="ARBA00022989"/>
    </source>
</evidence>
<dbReference type="RefSeq" id="WP_091646176.1">
    <property type="nucleotide sequence ID" value="NZ_FOEG01000013.1"/>
</dbReference>
<reference evidence="10 11" key="1">
    <citation type="submission" date="2016-10" db="EMBL/GenBank/DDBJ databases">
        <authorList>
            <person name="de Groot N.N."/>
        </authorList>
    </citation>
    <scope>NUCLEOTIDE SEQUENCE [LARGE SCALE GENOMIC DNA]</scope>
    <source>
        <strain evidence="10 11">CGMCC 1.6291</strain>
    </source>
</reference>
<dbReference type="STRING" id="406100.SAMN04488052_11321"/>
<proteinExistence type="inferred from homology"/>
<dbReference type="PANTHER" id="PTHR11795">
    <property type="entry name" value="BRANCHED-CHAIN AMINO ACID TRANSPORT SYSTEM PERMEASE PROTEIN LIVH"/>
    <property type="match status" value="1"/>
</dbReference>
<evidence type="ECO:0000256" key="5">
    <source>
        <dbReference type="ARBA" id="ARBA00022970"/>
    </source>
</evidence>
<dbReference type="CDD" id="cd06582">
    <property type="entry name" value="TM_PBP1_LivH_like"/>
    <property type="match status" value="1"/>
</dbReference>
<feature type="transmembrane region" description="Helical" evidence="9">
    <location>
        <begin position="141"/>
        <end position="160"/>
    </location>
</feature>
<dbReference type="Pfam" id="PF02653">
    <property type="entry name" value="BPD_transp_2"/>
    <property type="match status" value="1"/>
</dbReference>
<comment type="subcellular location">
    <subcellularLocation>
        <location evidence="1">Cell inner membrane</location>
        <topology evidence="1">Multi-pass membrane protein</topology>
    </subcellularLocation>
</comment>
<keyword evidence="3" id="KW-1003">Cell membrane</keyword>
<evidence type="ECO:0000313" key="10">
    <source>
        <dbReference type="EMBL" id="SEP15724.1"/>
    </source>
</evidence>
<dbReference type="PANTHER" id="PTHR11795:SF442">
    <property type="entry name" value="ABC TRANSPORTER ATP-BINDING PROTEIN"/>
    <property type="match status" value="1"/>
</dbReference>
<dbReference type="EMBL" id="FOEG01000013">
    <property type="protein sequence ID" value="SEP15724.1"/>
    <property type="molecule type" value="Genomic_DNA"/>
</dbReference>
<comment type="similarity">
    <text evidence="8">Belongs to the binding-protein-dependent transport system permease family. LivHM subfamily.</text>
</comment>
<accession>A0A1H8VKC9</accession>
<feature type="transmembrane region" description="Helical" evidence="9">
    <location>
        <begin position="186"/>
        <end position="211"/>
    </location>
</feature>